<proteinExistence type="predicted"/>
<dbReference type="AlphaFoldDB" id="A0A1R0WTR1"/>
<accession>A0A1R0WTR1</accession>
<name>A0A1R0WTR1_9BACL</name>
<dbReference type="Pfam" id="PF07486">
    <property type="entry name" value="Hydrolase_2"/>
    <property type="match status" value="1"/>
</dbReference>
<dbReference type="Gene3D" id="1.10.10.2520">
    <property type="entry name" value="Cell wall hydrolase SleB, domain 1"/>
    <property type="match status" value="1"/>
</dbReference>
<dbReference type="EMBL" id="MKQP01000089">
    <property type="protein sequence ID" value="OMD20744.1"/>
    <property type="molecule type" value="Genomic_DNA"/>
</dbReference>
<dbReference type="InterPro" id="IPR042047">
    <property type="entry name" value="SleB_dom1"/>
</dbReference>
<gene>
    <name evidence="1" type="ORF">BJP51_08385</name>
</gene>
<dbReference type="GO" id="GO:0016787">
    <property type="term" value="F:hydrolase activity"/>
    <property type="evidence" value="ECO:0007669"/>
    <property type="project" value="InterPro"/>
</dbReference>
<dbReference type="InterPro" id="IPR011105">
    <property type="entry name" value="Cell_wall_hydrolase_SleB"/>
</dbReference>
<protein>
    <submittedName>
        <fullName evidence="1">Uncharacterized protein</fullName>
    </submittedName>
</protein>
<sequence length="308" mass="34084">MLIFKQNRYIALLVGVILVCFSAISLLQPEQVAEGKMDRVQMDKLQSTSRASVLSLLQDESKSSITSSITRGITEVTQANKLNNTFSLLSSAWKPAKGVEWLSVKKIKQKNTKNTSNVSIIRVKADVVQSKPAAQKASQLAETATKSSQATAKTASASQKHPLTTLYFSRTELLSQEQQSKATRRYAVSEEELLLLQKIVMAEAEGEPYKGKVAVANVVLNRLRSANFPDTIYKVIYQKSQFSPVANGRLNRVKPNDDSIKAVNAALSGVKEVPDNTYFFLSLKLAQDLTVHHSQTYVKTIGNHTFYK</sequence>
<comment type="caution">
    <text evidence="1">The sequence shown here is derived from an EMBL/GenBank/DDBJ whole genome shotgun (WGS) entry which is preliminary data.</text>
</comment>
<dbReference type="RefSeq" id="WP_076179871.1">
    <property type="nucleotide sequence ID" value="NZ_MKQP01000089.1"/>
</dbReference>
<evidence type="ECO:0000313" key="2">
    <source>
        <dbReference type="Proteomes" id="UP000187465"/>
    </source>
</evidence>
<organism evidence="1 2">
    <name type="scientific">Paenibacillus odorifer</name>
    <dbReference type="NCBI Taxonomy" id="189426"/>
    <lineage>
        <taxon>Bacteria</taxon>
        <taxon>Bacillati</taxon>
        <taxon>Bacillota</taxon>
        <taxon>Bacilli</taxon>
        <taxon>Bacillales</taxon>
        <taxon>Paenibacillaceae</taxon>
        <taxon>Paenibacillus</taxon>
    </lineage>
</organism>
<evidence type="ECO:0000313" key="1">
    <source>
        <dbReference type="EMBL" id="OMD20744.1"/>
    </source>
</evidence>
<dbReference type="Proteomes" id="UP000187465">
    <property type="component" value="Unassembled WGS sequence"/>
</dbReference>
<reference evidence="1 2" key="1">
    <citation type="submission" date="2016-10" db="EMBL/GenBank/DDBJ databases">
        <title>Paenibacillus species isolates.</title>
        <authorList>
            <person name="Beno S.M."/>
        </authorList>
    </citation>
    <scope>NUCLEOTIDE SEQUENCE [LARGE SCALE GENOMIC DNA]</scope>
    <source>
        <strain evidence="1 2">FSL H7-0604</strain>
    </source>
</reference>